<dbReference type="SMART" id="SM00731">
    <property type="entry name" value="SprT"/>
    <property type="match status" value="1"/>
</dbReference>
<sequence length="620" mass="68402">MSPKVEHSSSSGRTQPVLNSIKQSGSTRARGLEILPKTSMSATPSLRRRKLGPVADNPLLRPLSSALVDQDDEASIPSSGKGQSCVPRVQLRARKAKPAPATTSVQRDAHDGEITFVEEASVDDISEFQAGTESDLSGSDDDFLDAVFSRPKPRKITSSGDTIRRKREEQKQSRPGVPRCQSRTSPCEPTPRLACSDNMSLDTSYPAFMGGEGGSPPSQTNERNRDAITDGMARIHLGSMNSSPSTGKERRIRPATPEVQEPKSRPARLTSPKKLPHIPKTPHRPSTDMFWSREFVDDWNDEHSLKKLLFPTNSKSPSKSSPRKNAADRPALAKQAKKAFEKAKHEMATRFLQELDSTITEGRLSELAASTGGIRINWTNKLNTTAGRANWKKETVRKKSAASGDSEANDTIVAVRHYASIDLAEKVIDDEHRLLNVIAHEFCHLANFMISGITGSPHGSEFKAWAAQCSRSFGDRGIVVTTRHSYDIDFKYVWACDDCGTEYKRHSKSIQPDRHRCGSCKGALRQTKPVPRRTAAGVGDGTTSESPAVATKKPSEYQIFMKEQMKLTRQEHPKSPQKDIMRMVAEKWSRRTKEVTTRVPAAGVDDVSKNLAVLTLSEQQ</sequence>
<dbReference type="PANTHER" id="PTHR23099:SF0">
    <property type="entry name" value="GERM CELL NUCLEAR ACIDIC PROTEIN"/>
    <property type="match status" value="1"/>
</dbReference>
<dbReference type="Pfam" id="PF10263">
    <property type="entry name" value="SprT-like"/>
    <property type="match status" value="1"/>
</dbReference>
<name>A0ABR3Y7W3_9PEZI</name>
<dbReference type="Gene3D" id="1.10.30.10">
    <property type="entry name" value="High mobility group box domain"/>
    <property type="match status" value="1"/>
</dbReference>
<dbReference type="Proteomes" id="UP001586593">
    <property type="component" value="Unassembled WGS sequence"/>
</dbReference>
<feature type="domain" description="SprT-like" evidence="2">
    <location>
        <begin position="353"/>
        <end position="527"/>
    </location>
</feature>
<feature type="compositionally biased region" description="Basic and acidic residues" evidence="1">
    <location>
        <begin position="162"/>
        <end position="172"/>
    </location>
</feature>
<dbReference type="InterPro" id="IPR035240">
    <property type="entry name" value="SprT_Zn_ribbon"/>
</dbReference>
<dbReference type="PANTHER" id="PTHR23099">
    <property type="entry name" value="TRANSCRIPTIONAL REGULATOR"/>
    <property type="match status" value="1"/>
</dbReference>
<dbReference type="Pfam" id="PF17283">
    <property type="entry name" value="Zn_ribbon_SprT"/>
    <property type="match status" value="1"/>
</dbReference>
<dbReference type="InterPro" id="IPR006640">
    <property type="entry name" value="SprT-like_domain"/>
</dbReference>
<dbReference type="SUPFAM" id="SSF47095">
    <property type="entry name" value="HMG-box"/>
    <property type="match status" value="1"/>
</dbReference>
<dbReference type="InterPro" id="IPR036910">
    <property type="entry name" value="HMG_box_dom_sf"/>
</dbReference>
<dbReference type="EMBL" id="JAZHXJ010000004">
    <property type="protein sequence ID" value="KAL1884148.1"/>
    <property type="molecule type" value="Genomic_DNA"/>
</dbReference>
<feature type="compositionally biased region" description="Basic residues" evidence="1">
    <location>
        <begin position="274"/>
        <end position="283"/>
    </location>
</feature>
<feature type="region of interest" description="Disordered" evidence="1">
    <location>
        <begin position="310"/>
        <end position="332"/>
    </location>
</feature>
<organism evidence="3 4">
    <name type="scientific">Phialemonium thermophilum</name>
    <dbReference type="NCBI Taxonomy" id="223376"/>
    <lineage>
        <taxon>Eukaryota</taxon>
        <taxon>Fungi</taxon>
        <taxon>Dikarya</taxon>
        <taxon>Ascomycota</taxon>
        <taxon>Pezizomycotina</taxon>
        <taxon>Sordariomycetes</taxon>
        <taxon>Sordariomycetidae</taxon>
        <taxon>Cephalothecales</taxon>
        <taxon>Cephalothecaceae</taxon>
        <taxon>Phialemonium</taxon>
    </lineage>
</organism>
<proteinExistence type="predicted"/>
<evidence type="ECO:0000256" key="1">
    <source>
        <dbReference type="SAM" id="MobiDB-lite"/>
    </source>
</evidence>
<gene>
    <name evidence="3" type="ORF">VTK73DRAFT_6817</name>
</gene>
<feature type="region of interest" description="Disordered" evidence="1">
    <location>
        <begin position="1"/>
        <end position="286"/>
    </location>
</feature>
<feature type="region of interest" description="Disordered" evidence="1">
    <location>
        <begin position="529"/>
        <end position="551"/>
    </location>
</feature>
<evidence type="ECO:0000259" key="2">
    <source>
        <dbReference type="SMART" id="SM00731"/>
    </source>
</evidence>
<evidence type="ECO:0000313" key="3">
    <source>
        <dbReference type="EMBL" id="KAL1884148.1"/>
    </source>
</evidence>
<reference evidence="3 4" key="1">
    <citation type="journal article" date="2024" name="Commun. Biol.">
        <title>Comparative genomic analysis of thermophilic fungi reveals convergent evolutionary adaptations and gene losses.</title>
        <authorList>
            <person name="Steindorff A.S."/>
            <person name="Aguilar-Pontes M.V."/>
            <person name="Robinson A.J."/>
            <person name="Andreopoulos B."/>
            <person name="LaButti K."/>
            <person name="Kuo A."/>
            <person name="Mondo S."/>
            <person name="Riley R."/>
            <person name="Otillar R."/>
            <person name="Haridas S."/>
            <person name="Lipzen A."/>
            <person name="Grimwood J."/>
            <person name="Schmutz J."/>
            <person name="Clum A."/>
            <person name="Reid I.D."/>
            <person name="Moisan M.C."/>
            <person name="Butler G."/>
            <person name="Nguyen T.T.M."/>
            <person name="Dewar K."/>
            <person name="Conant G."/>
            <person name="Drula E."/>
            <person name="Henrissat B."/>
            <person name="Hansel C."/>
            <person name="Singer S."/>
            <person name="Hutchinson M.I."/>
            <person name="de Vries R.P."/>
            <person name="Natvig D.O."/>
            <person name="Powell A.J."/>
            <person name="Tsang A."/>
            <person name="Grigoriev I.V."/>
        </authorList>
    </citation>
    <scope>NUCLEOTIDE SEQUENCE [LARGE SCALE GENOMIC DNA]</scope>
    <source>
        <strain evidence="3 4">ATCC 24622</strain>
    </source>
</reference>
<dbReference type="CDD" id="cd00084">
    <property type="entry name" value="HMG-box_SF"/>
    <property type="match status" value="1"/>
</dbReference>
<keyword evidence="4" id="KW-1185">Reference proteome</keyword>
<protein>
    <recommendedName>
        <fullName evidence="2">SprT-like domain-containing protein</fullName>
    </recommendedName>
</protein>
<evidence type="ECO:0000313" key="4">
    <source>
        <dbReference type="Proteomes" id="UP001586593"/>
    </source>
</evidence>
<feature type="compositionally biased region" description="Polar residues" evidence="1">
    <location>
        <begin position="8"/>
        <end position="27"/>
    </location>
</feature>
<accession>A0ABR3Y7W3</accession>
<comment type="caution">
    <text evidence="3">The sequence shown here is derived from an EMBL/GenBank/DDBJ whole genome shotgun (WGS) entry which is preliminary data.</text>
</comment>